<keyword evidence="1" id="KW-0472">Membrane</keyword>
<dbReference type="Proteomes" id="UP000661077">
    <property type="component" value="Unassembled WGS sequence"/>
</dbReference>
<dbReference type="InterPro" id="IPR025612">
    <property type="entry name" value="YqjK"/>
</dbReference>
<dbReference type="Pfam" id="PF13997">
    <property type="entry name" value="YqjK"/>
    <property type="match status" value="1"/>
</dbReference>
<keyword evidence="3" id="KW-1185">Reference proteome</keyword>
<sequence length="96" mass="10712">MSSERFNQLVAKHSNLRLRAAMQRRELGATMHDIEHHLSGLDRGIGAAQRLIKNPAVIVGGVALVALIGPKRLMRWATRGALVYSTARRLMRMRQG</sequence>
<dbReference type="EMBL" id="JAEVLS010000001">
    <property type="protein sequence ID" value="MBM0104332.1"/>
    <property type="molecule type" value="Genomic_DNA"/>
</dbReference>
<comment type="caution">
    <text evidence="2">The sequence shown here is derived from an EMBL/GenBank/DDBJ whole genome shotgun (WGS) entry which is preliminary data.</text>
</comment>
<evidence type="ECO:0008006" key="4">
    <source>
        <dbReference type="Google" id="ProtNLM"/>
    </source>
</evidence>
<accession>A0ABS1WTN5</accession>
<evidence type="ECO:0000313" key="2">
    <source>
        <dbReference type="EMBL" id="MBM0104332.1"/>
    </source>
</evidence>
<evidence type="ECO:0000313" key="3">
    <source>
        <dbReference type="Proteomes" id="UP000661077"/>
    </source>
</evidence>
<proteinExistence type="predicted"/>
<keyword evidence="1" id="KW-1133">Transmembrane helix</keyword>
<protein>
    <recommendedName>
        <fullName evidence="4">YqjK-like protein</fullName>
    </recommendedName>
</protein>
<evidence type="ECO:0000256" key="1">
    <source>
        <dbReference type="SAM" id="Phobius"/>
    </source>
</evidence>
<organism evidence="2 3">
    <name type="scientific">Steroidobacter gossypii</name>
    <dbReference type="NCBI Taxonomy" id="2805490"/>
    <lineage>
        <taxon>Bacteria</taxon>
        <taxon>Pseudomonadati</taxon>
        <taxon>Pseudomonadota</taxon>
        <taxon>Gammaproteobacteria</taxon>
        <taxon>Steroidobacterales</taxon>
        <taxon>Steroidobacteraceae</taxon>
        <taxon>Steroidobacter</taxon>
    </lineage>
</organism>
<gene>
    <name evidence="2" type="ORF">JM946_06220</name>
</gene>
<reference evidence="2 3" key="1">
    <citation type="journal article" date="2021" name="Int. J. Syst. Evol. Microbiol.">
        <title>Steroidobacter gossypii sp. nov., isolated from soil of cotton cropping field.</title>
        <authorList>
            <person name="Huang R."/>
            <person name="Yang S."/>
            <person name="Zhen C."/>
            <person name="Liu W."/>
        </authorList>
    </citation>
    <scope>NUCLEOTIDE SEQUENCE [LARGE SCALE GENOMIC DNA]</scope>
    <source>
        <strain evidence="2 3">S1-65</strain>
    </source>
</reference>
<keyword evidence="1" id="KW-0812">Transmembrane</keyword>
<feature type="transmembrane region" description="Helical" evidence="1">
    <location>
        <begin position="51"/>
        <end position="69"/>
    </location>
</feature>
<dbReference type="RefSeq" id="WP_203166286.1">
    <property type="nucleotide sequence ID" value="NZ_JAEVLS010000001.1"/>
</dbReference>
<name>A0ABS1WTN5_9GAMM</name>